<comment type="caution">
    <text evidence="1">The sequence shown here is derived from an EMBL/GenBank/DDBJ whole genome shotgun (WGS) entry which is preliminary data.</text>
</comment>
<evidence type="ECO:0000313" key="1">
    <source>
        <dbReference type="EMBL" id="KAJ7531455.1"/>
    </source>
</evidence>
<reference evidence="2" key="1">
    <citation type="journal article" date="2024" name="Proc. Natl. Acad. Sci. U.S.A.">
        <title>Extraordinary preservation of gene collinearity over three hundred million years revealed in homosporous lycophytes.</title>
        <authorList>
            <person name="Li C."/>
            <person name="Wickell D."/>
            <person name="Kuo L.Y."/>
            <person name="Chen X."/>
            <person name="Nie B."/>
            <person name="Liao X."/>
            <person name="Peng D."/>
            <person name="Ji J."/>
            <person name="Jenkins J."/>
            <person name="Williams M."/>
            <person name="Shu S."/>
            <person name="Plott C."/>
            <person name="Barry K."/>
            <person name="Rajasekar S."/>
            <person name="Grimwood J."/>
            <person name="Han X."/>
            <person name="Sun S."/>
            <person name="Hou Z."/>
            <person name="He W."/>
            <person name="Dai G."/>
            <person name="Sun C."/>
            <person name="Schmutz J."/>
            <person name="Leebens-Mack J.H."/>
            <person name="Li F.W."/>
            <person name="Wang L."/>
        </authorList>
    </citation>
    <scope>NUCLEOTIDE SEQUENCE [LARGE SCALE GENOMIC DNA]</scope>
    <source>
        <strain evidence="2">cv. PW_Plant_1</strain>
    </source>
</reference>
<sequence>MDAKALLDELMGKDRDLPLGQKKKKSRCFDDPEVCRYHLVAFCPHDLFPNTKSDLGPCEKIHDDSLRQDYLKSDRIAKYEAEFLGYLERLIADLERKIKRCHERLEKEMPLTEHARANNDRISAIAMEVRALLKQAEQEGEDGLVDQAQATMNKVEALNKEKDHLVRAVMPEFSNIIEKEKRMQVCEVCGAMQASTDTEKRLASHLEGRQHMGYFRIRQTLELLKKKREEEREAKRREREMDKSDDSDQDKHTKQERFSEEENGIRPSVKDYDMETGRDRRDRIRQRSYSPQENHERDRDWEREKQRKKGDGSEKRRERYSDRDREVHRDRDAYRDIDRDKEKEREYRDRERGDRERRSGREKDRERRDYTYRMDRSRGSR</sequence>
<name>A0ACC2BP19_DIPCM</name>
<dbReference type="EMBL" id="CM055105">
    <property type="protein sequence ID" value="KAJ7531455.1"/>
    <property type="molecule type" value="Genomic_DNA"/>
</dbReference>
<keyword evidence="2" id="KW-1185">Reference proteome</keyword>
<evidence type="ECO:0000313" key="2">
    <source>
        <dbReference type="Proteomes" id="UP001162992"/>
    </source>
</evidence>
<accession>A0ACC2BP19</accession>
<protein>
    <submittedName>
        <fullName evidence="1">Uncharacterized protein</fullName>
    </submittedName>
</protein>
<gene>
    <name evidence="1" type="ORF">O6H91_14G044600</name>
</gene>
<organism evidence="1 2">
    <name type="scientific">Diphasiastrum complanatum</name>
    <name type="common">Issler's clubmoss</name>
    <name type="synonym">Lycopodium complanatum</name>
    <dbReference type="NCBI Taxonomy" id="34168"/>
    <lineage>
        <taxon>Eukaryota</taxon>
        <taxon>Viridiplantae</taxon>
        <taxon>Streptophyta</taxon>
        <taxon>Embryophyta</taxon>
        <taxon>Tracheophyta</taxon>
        <taxon>Lycopodiopsida</taxon>
        <taxon>Lycopodiales</taxon>
        <taxon>Lycopodiaceae</taxon>
        <taxon>Lycopodioideae</taxon>
        <taxon>Diphasiastrum</taxon>
    </lineage>
</organism>
<proteinExistence type="predicted"/>
<dbReference type="Proteomes" id="UP001162992">
    <property type="component" value="Chromosome 14"/>
</dbReference>